<dbReference type="Proteomes" id="UP000612680">
    <property type="component" value="Chromosome"/>
</dbReference>
<evidence type="ECO:0000313" key="1">
    <source>
        <dbReference type="EMBL" id="QRR00663.1"/>
    </source>
</evidence>
<organism evidence="1 2">
    <name type="scientific">Dyadobacter sandarakinus</name>
    <dbReference type="NCBI Taxonomy" id="2747268"/>
    <lineage>
        <taxon>Bacteria</taxon>
        <taxon>Pseudomonadati</taxon>
        <taxon>Bacteroidota</taxon>
        <taxon>Cytophagia</taxon>
        <taxon>Cytophagales</taxon>
        <taxon>Spirosomataceae</taxon>
        <taxon>Dyadobacter</taxon>
    </lineage>
</organism>
<dbReference type="RefSeq" id="WP_204662016.1">
    <property type="nucleotide sequence ID" value="NZ_CP056775.1"/>
</dbReference>
<keyword evidence="2" id="KW-1185">Reference proteome</keyword>
<gene>
    <name evidence="1" type="ORF">HWI92_06960</name>
</gene>
<dbReference type="EMBL" id="CP056775">
    <property type="protein sequence ID" value="QRR00663.1"/>
    <property type="molecule type" value="Genomic_DNA"/>
</dbReference>
<protein>
    <submittedName>
        <fullName evidence="1">Uncharacterized protein</fullName>
    </submittedName>
</protein>
<accession>A0ABX7I651</accession>
<name>A0ABX7I651_9BACT</name>
<proteinExistence type="predicted"/>
<evidence type="ECO:0000313" key="2">
    <source>
        <dbReference type="Proteomes" id="UP000612680"/>
    </source>
</evidence>
<reference evidence="1 2" key="1">
    <citation type="submission" date="2020-06" db="EMBL/GenBank/DDBJ databases">
        <title>Dyadobacter sandarakinus sp. nov., isolated from the soil of the Arctic Yellow River Station.</title>
        <authorList>
            <person name="Zhang Y."/>
            <person name="Peng F."/>
        </authorList>
    </citation>
    <scope>NUCLEOTIDE SEQUENCE [LARGE SCALE GENOMIC DNA]</scope>
    <source>
        <strain evidence="1 2">Q3-56</strain>
    </source>
</reference>
<sequence>MHTRHYDYFREVPNFRIGIYNRIIETFPGHQVPFSVYQLSKGALYYLLDEQLNRLFLFRDRFGRPINKKSEIGKIVLAYYMAYPENQLHC</sequence>